<evidence type="ECO:0000313" key="1">
    <source>
        <dbReference type="EMBL" id="KAK7328631.1"/>
    </source>
</evidence>
<accession>A0AAN9L4L6</accession>
<protein>
    <submittedName>
        <fullName evidence="1">Uncharacterized protein</fullName>
    </submittedName>
</protein>
<evidence type="ECO:0000313" key="2">
    <source>
        <dbReference type="Proteomes" id="UP001367508"/>
    </source>
</evidence>
<reference evidence="1 2" key="1">
    <citation type="submission" date="2024-01" db="EMBL/GenBank/DDBJ databases">
        <title>The genomes of 5 underutilized Papilionoideae crops provide insights into root nodulation and disease resistanc.</title>
        <authorList>
            <person name="Jiang F."/>
        </authorList>
    </citation>
    <scope>NUCLEOTIDE SEQUENCE [LARGE SCALE GENOMIC DNA]</scope>
    <source>
        <strain evidence="1">LVBAO_FW01</strain>
        <tissue evidence="1">Leaves</tissue>
    </source>
</reference>
<organism evidence="1 2">
    <name type="scientific">Canavalia gladiata</name>
    <name type="common">Sword bean</name>
    <name type="synonym">Dolichos gladiatus</name>
    <dbReference type="NCBI Taxonomy" id="3824"/>
    <lineage>
        <taxon>Eukaryota</taxon>
        <taxon>Viridiplantae</taxon>
        <taxon>Streptophyta</taxon>
        <taxon>Embryophyta</taxon>
        <taxon>Tracheophyta</taxon>
        <taxon>Spermatophyta</taxon>
        <taxon>Magnoliopsida</taxon>
        <taxon>eudicotyledons</taxon>
        <taxon>Gunneridae</taxon>
        <taxon>Pentapetalae</taxon>
        <taxon>rosids</taxon>
        <taxon>fabids</taxon>
        <taxon>Fabales</taxon>
        <taxon>Fabaceae</taxon>
        <taxon>Papilionoideae</taxon>
        <taxon>50 kb inversion clade</taxon>
        <taxon>NPAAA clade</taxon>
        <taxon>indigoferoid/millettioid clade</taxon>
        <taxon>Phaseoleae</taxon>
        <taxon>Canavalia</taxon>
    </lineage>
</organism>
<sequence>MSLKNLRKPNQYRYSINTPLHTFQSSISIEKDLLCNPVKYGLSKDHLNTGKLEASVRVESWSSGQVKLAKAKNNEMSEDSSGVRTKNRVRSTRGVPNARKFLAEHVGNDSRRRLWLVWLERKERNKALFISCTVHEAHKGMDIRIRTVPLKEERRVKAS</sequence>
<dbReference type="AlphaFoldDB" id="A0AAN9L4L6"/>
<dbReference type="Proteomes" id="UP001367508">
    <property type="component" value="Unassembled WGS sequence"/>
</dbReference>
<keyword evidence="2" id="KW-1185">Reference proteome</keyword>
<comment type="caution">
    <text evidence="1">The sequence shown here is derived from an EMBL/GenBank/DDBJ whole genome shotgun (WGS) entry which is preliminary data.</text>
</comment>
<name>A0AAN9L4L6_CANGL</name>
<proteinExistence type="predicted"/>
<gene>
    <name evidence="1" type="ORF">VNO77_22745</name>
</gene>
<dbReference type="EMBL" id="JAYMYQ010000005">
    <property type="protein sequence ID" value="KAK7328631.1"/>
    <property type="molecule type" value="Genomic_DNA"/>
</dbReference>